<feature type="compositionally biased region" description="Low complexity" evidence="1">
    <location>
        <begin position="1"/>
        <end position="28"/>
    </location>
</feature>
<evidence type="ECO:0000313" key="2">
    <source>
        <dbReference type="EMBL" id="GMI18919.1"/>
    </source>
</evidence>
<evidence type="ECO:0000256" key="1">
    <source>
        <dbReference type="SAM" id="MobiDB-lite"/>
    </source>
</evidence>
<organism evidence="2 3">
    <name type="scientific">Tetraparma gracilis</name>
    <dbReference type="NCBI Taxonomy" id="2962635"/>
    <lineage>
        <taxon>Eukaryota</taxon>
        <taxon>Sar</taxon>
        <taxon>Stramenopiles</taxon>
        <taxon>Ochrophyta</taxon>
        <taxon>Bolidophyceae</taxon>
        <taxon>Parmales</taxon>
        <taxon>Triparmaceae</taxon>
        <taxon>Tetraparma</taxon>
    </lineage>
</organism>
<comment type="caution">
    <text evidence="2">The sequence shown here is derived from an EMBL/GenBank/DDBJ whole genome shotgun (WGS) entry which is preliminary data.</text>
</comment>
<dbReference type="Proteomes" id="UP001165060">
    <property type="component" value="Unassembled WGS sequence"/>
</dbReference>
<name>A0ABQ6M3G9_9STRA</name>
<protein>
    <submittedName>
        <fullName evidence="2">Uncharacterized protein</fullName>
    </submittedName>
</protein>
<gene>
    <name evidence="2" type="ORF">TeGR_g1685</name>
</gene>
<dbReference type="EMBL" id="BRYB01004933">
    <property type="protein sequence ID" value="GMI18919.1"/>
    <property type="molecule type" value="Genomic_DNA"/>
</dbReference>
<keyword evidence="3" id="KW-1185">Reference proteome</keyword>
<sequence>MTPKSSSSSSSSSTMTPKSSSSSSSSSTRTRRRPHLSYFPKGNPACPCINVEEIMVAPATASSGSDDPTRMLEGEIPPPLACVGDAGSIIVDGPDCWPDNFGSDQCLNWNLSLDDVKSTVCFEEGCDPISPPPRDCFEVWCYVDPLNCDILDEHHRPTGLRALPSTQYPDSGLFYSTTTCGNDYKD</sequence>
<accession>A0ABQ6M3G9</accession>
<proteinExistence type="predicted"/>
<feature type="region of interest" description="Disordered" evidence="1">
    <location>
        <begin position="1"/>
        <end position="38"/>
    </location>
</feature>
<evidence type="ECO:0000313" key="3">
    <source>
        <dbReference type="Proteomes" id="UP001165060"/>
    </source>
</evidence>
<reference evidence="2 3" key="1">
    <citation type="journal article" date="2023" name="Commun. Biol.">
        <title>Genome analysis of Parmales, the sister group of diatoms, reveals the evolutionary specialization of diatoms from phago-mixotrophs to photoautotrophs.</title>
        <authorList>
            <person name="Ban H."/>
            <person name="Sato S."/>
            <person name="Yoshikawa S."/>
            <person name="Yamada K."/>
            <person name="Nakamura Y."/>
            <person name="Ichinomiya M."/>
            <person name="Sato N."/>
            <person name="Blanc-Mathieu R."/>
            <person name="Endo H."/>
            <person name="Kuwata A."/>
            <person name="Ogata H."/>
        </authorList>
    </citation>
    <scope>NUCLEOTIDE SEQUENCE [LARGE SCALE GENOMIC DNA]</scope>
</reference>